<name>A0A7Y3WYC1_9HYPH</name>
<evidence type="ECO:0000313" key="2">
    <source>
        <dbReference type="EMBL" id="NNV23395.1"/>
    </source>
</evidence>
<dbReference type="InterPro" id="IPR002878">
    <property type="entry name" value="ChsH2_C"/>
</dbReference>
<organism evidence="2 3">
    <name type="scientific">Brucella pseudogrignonensis</name>
    <dbReference type="NCBI Taxonomy" id="419475"/>
    <lineage>
        <taxon>Bacteria</taxon>
        <taxon>Pseudomonadati</taxon>
        <taxon>Pseudomonadota</taxon>
        <taxon>Alphaproteobacteria</taxon>
        <taxon>Hyphomicrobiales</taxon>
        <taxon>Brucellaceae</taxon>
        <taxon>Brucella/Ochrobactrum group</taxon>
        <taxon>Brucella</taxon>
    </lineage>
</organism>
<dbReference type="InterPro" id="IPR052513">
    <property type="entry name" value="Thioester_dehydratase-like"/>
</dbReference>
<protein>
    <recommendedName>
        <fullName evidence="1">ChsH2 C-terminal OB-fold domain-containing protein</fullName>
    </recommendedName>
</protein>
<comment type="caution">
    <text evidence="2">The sequence shown here is derived from an EMBL/GenBank/DDBJ whole genome shotgun (WGS) entry which is preliminary data.</text>
</comment>
<dbReference type="Pfam" id="PF01796">
    <property type="entry name" value="OB_ChsH2_C"/>
    <property type="match status" value="1"/>
</dbReference>
<proteinExistence type="predicted"/>
<dbReference type="RefSeq" id="WP_113159392.1">
    <property type="nucleotide sequence ID" value="NZ_CAXURC020000003.1"/>
</dbReference>
<feature type="domain" description="ChsH2 C-terminal OB-fold" evidence="1">
    <location>
        <begin position="60"/>
        <end position="119"/>
    </location>
</feature>
<dbReference type="EMBL" id="PKQI01000004">
    <property type="protein sequence ID" value="NNV23395.1"/>
    <property type="molecule type" value="Genomic_DNA"/>
</dbReference>
<accession>A0A7Y3WYC1</accession>
<dbReference type="InterPro" id="IPR012340">
    <property type="entry name" value="NA-bd_OB-fold"/>
</dbReference>
<dbReference type="Proteomes" id="UP000526233">
    <property type="component" value="Unassembled WGS sequence"/>
</dbReference>
<dbReference type="PANTHER" id="PTHR34075">
    <property type="entry name" value="BLR3430 PROTEIN"/>
    <property type="match status" value="1"/>
</dbReference>
<sequence length="142" mass="15353">MTPVTDYPVPAADDDNTAFLTAWRENAEILLQVAAVGGRPFFYPRPICPYTGSSSLASITASGNGRILSYSLVLRPNHPAFNAEVPIILAEVELQEGATMLARILCADPDRIQTGLAVETLPRAEAARYPLPTFRLKDPVNA</sequence>
<gene>
    <name evidence="2" type="ORF">EHE22_23710</name>
</gene>
<dbReference type="SUPFAM" id="SSF50249">
    <property type="entry name" value="Nucleic acid-binding proteins"/>
    <property type="match status" value="1"/>
</dbReference>
<dbReference type="PANTHER" id="PTHR34075:SF5">
    <property type="entry name" value="BLR3430 PROTEIN"/>
    <property type="match status" value="1"/>
</dbReference>
<reference evidence="2 3" key="1">
    <citation type="submission" date="2018-11" db="EMBL/GenBank/DDBJ databases">
        <title>Genome sequencing and analysis.</title>
        <authorList>
            <person name="Huang Y.-T."/>
        </authorList>
    </citation>
    <scope>NUCLEOTIDE SEQUENCE [LARGE SCALE GENOMIC DNA]</scope>
    <source>
        <strain evidence="2 3">SHIN</strain>
    </source>
</reference>
<dbReference type="AlphaFoldDB" id="A0A7Y3WYC1"/>
<dbReference type="GeneID" id="93112343"/>
<evidence type="ECO:0000259" key="1">
    <source>
        <dbReference type="Pfam" id="PF01796"/>
    </source>
</evidence>
<evidence type="ECO:0000313" key="3">
    <source>
        <dbReference type="Proteomes" id="UP000526233"/>
    </source>
</evidence>